<gene>
    <name evidence="2" type="ORF">A4X03_0g7570</name>
    <name evidence="1" type="ORF">JKIAZH3_G3696</name>
</gene>
<dbReference type="AlphaFoldDB" id="A0A8T8SNU4"/>
<evidence type="ECO:0000313" key="1">
    <source>
        <dbReference type="EMBL" id="CAD6914386.1"/>
    </source>
</evidence>
<proteinExistence type="predicted"/>
<organism evidence="2 3">
    <name type="scientific">Tilletia caries</name>
    <name type="common">wheat bunt fungus</name>
    <dbReference type="NCBI Taxonomy" id="13290"/>
    <lineage>
        <taxon>Eukaryota</taxon>
        <taxon>Fungi</taxon>
        <taxon>Dikarya</taxon>
        <taxon>Basidiomycota</taxon>
        <taxon>Ustilaginomycotina</taxon>
        <taxon>Exobasidiomycetes</taxon>
        <taxon>Tilletiales</taxon>
        <taxon>Tilletiaceae</taxon>
        <taxon>Tilletia</taxon>
    </lineage>
</organism>
<evidence type="ECO:0000313" key="3">
    <source>
        <dbReference type="Proteomes" id="UP000077671"/>
    </source>
</evidence>
<sequence length="49" mass="5317">IMTRSPSTATDGEELTANFTFAIPDKPAVTPVGLDQQLNKLLYSLLKPI</sequence>
<feature type="non-terminal residue" evidence="2">
    <location>
        <position position="1"/>
    </location>
</feature>
<comment type="caution">
    <text evidence="2">The sequence shown here is derived from an EMBL/GenBank/DDBJ whole genome shotgun (WGS) entry which is preliminary data.</text>
</comment>
<evidence type="ECO:0000313" key="4">
    <source>
        <dbReference type="Proteomes" id="UP000836402"/>
    </source>
</evidence>
<dbReference type="EMBL" id="LWDD02001847">
    <property type="protein sequence ID" value="KAE8244329.1"/>
    <property type="molecule type" value="Genomic_DNA"/>
</dbReference>
<accession>A0A8T8SNU4</accession>
<dbReference type="Proteomes" id="UP000836402">
    <property type="component" value="Unassembled WGS sequence"/>
</dbReference>
<keyword evidence="4" id="KW-1185">Reference proteome</keyword>
<reference evidence="2" key="2">
    <citation type="journal article" date="2019" name="IMA Fungus">
        <title>Genome sequencing and comparison of five Tilletia species to identify candidate genes for the detection of regulated species infecting wheat.</title>
        <authorList>
            <person name="Nguyen H.D.T."/>
            <person name="Sultana T."/>
            <person name="Kesanakurti P."/>
            <person name="Hambleton S."/>
        </authorList>
    </citation>
    <scope>NUCLEOTIDE SEQUENCE</scope>
    <source>
        <strain evidence="2">DAOMC 238032</strain>
    </source>
</reference>
<name>A0A8T8SNU4_9BASI</name>
<protein>
    <submittedName>
        <fullName evidence="2">Uncharacterized protein</fullName>
    </submittedName>
</protein>
<reference evidence="1" key="3">
    <citation type="submission" date="2020-10" db="EMBL/GenBank/DDBJ databases">
        <authorList>
            <person name="Sedaghatjoo S."/>
        </authorList>
    </citation>
    <scope>NUCLEOTIDE SEQUENCE</scope>
    <source>
        <strain evidence="1">AZH3</strain>
    </source>
</reference>
<dbReference type="Proteomes" id="UP000077671">
    <property type="component" value="Unassembled WGS sequence"/>
</dbReference>
<dbReference type="EMBL" id="CAJHJG010001752">
    <property type="protein sequence ID" value="CAD6914386.1"/>
    <property type="molecule type" value="Genomic_DNA"/>
</dbReference>
<reference evidence="2" key="1">
    <citation type="submission" date="2016-04" db="EMBL/GenBank/DDBJ databases">
        <authorList>
            <person name="Nguyen H.D."/>
            <person name="Kesanakurti P."/>
            <person name="Cullis J."/>
            <person name="Levesque C.A."/>
            <person name="Hambleton S."/>
        </authorList>
    </citation>
    <scope>NUCLEOTIDE SEQUENCE</scope>
    <source>
        <strain evidence="2">DAOMC 238032</strain>
    </source>
</reference>
<evidence type="ECO:0000313" key="2">
    <source>
        <dbReference type="EMBL" id="KAE8244329.1"/>
    </source>
</evidence>